<accession>A0A8D8YFX6</accession>
<feature type="compositionally biased region" description="Basic residues" evidence="1">
    <location>
        <begin position="50"/>
        <end position="62"/>
    </location>
</feature>
<protein>
    <submittedName>
        <fullName evidence="2">Uncharacterized protein</fullName>
    </submittedName>
</protein>
<dbReference type="EMBL" id="HBUF01375058">
    <property type="protein sequence ID" value="CAG6727938.1"/>
    <property type="molecule type" value="Transcribed_RNA"/>
</dbReference>
<feature type="region of interest" description="Disordered" evidence="1">
    <location>
        <begin position="1"/>
        <end position="105"/>
    </location>
</feature>
<feature type="compositionally biased region" description="Polar residues" evidence="1">
    <location>
        <begin position="93"/>
        <end position="105"/>
    </location>
</feature>
<sequence length="105" mass="11997">MQASCDSSKRCPRLGNPGHCGLHVQRRDQCRARPNNVTNQSGGKFTGTRPRSHRQRPHVQHRAHSDSAREQQHHPETTTRRPHQAGDDRPLFQSRTQCNHVQPSL</sequence>
<organism evidence="2">
    <name type="scientific">Cacopsylla melanoneura</name>
    <dbReference type="NCBI Taxonomy" id="428564"/>
    <lineage>
        <taxon>Eukaryota</taxon>
        <taxon>Metazoa</taxon>
        <taxon>Ecdysozoa</taxon>
        <taxon>Arthropoda</taxon>
        <taxon>Hexapoda</taxon>
        <taxon>Insecta</taxon>
        <taxon>Pterygota</taxon>
        <taxon>Neoptera</taxon>
        <taxon>Paraneoptera</taxon>
        <taxon>Hemiptera</taxon>
        <taxon>Sternorrhyncha</taxon>
        <taxon>Psylloidea</taxon>
        <taxon>Psyllidae</taxon>
        <taxon>Psyllinae</taxon>
        <taxon>Cacopsylla</taxon>
    </lineage>
</organism>
<name>A0A8D8YFX6_9HEMI</name>
<evidence type="ECO:0000256" key="1">
    <source>
        <dbReference type="SAM" id="MobiDB-lite"/>
    </source>
</evidence>
<dbReference type="EMBL" id="HBUF01375059">
    <property type="protein sequence ID" value="CAG6727941.1"/>
    <property type="molecule type" value="Transcribed_RNA"/>
</dbReference>
<dbReference type="AlphaFoldDB" id="A0A8D8YFX6"/>
<reference evidence="2" key="1">
    <citation type="submission" date="2021-05" db="EMBL/GenBank/DDBJ databases">
        <authorList>
            <person name="Alioto T."/>
            <person name="Alioto T."/>
            <person name="Gomez Garrido J."/>
        </authorList>
    </citation>
    <scope>NUCLEOTIDE SEQUENCE</scope>
</reference>
<proteinExistence type="predicted"/>
<evidence type="ECO:0000313" key="2">
    <source>
        <dbReference type="EMBL" id="CAG6727941.1"/>
    </source>
</evidence>
<feature type="compositionally biased region" description="Basic and acidic residues" evidence="1">
    <location>
        <begin position="63"/>
        <end position="90"/>
    </location>
</feature>
<dbReference type="EMBL" id="HBUF01375060">
    <property type="protein sequence ID" value="CAG6727944.1"/>
    <property type="molecule type" value="Transcribed_RNA"/>
</dbReference>